<dbReference type="Gene3D" id="3.20.20.60">
    <property type="entry name" value="Phosphoenolpyruvate-binding domains"/>
    <property type="match status" value="1"/>
</dbReference>
<keyword evidence="5" id="KW-0808">Transferase</keyword>
<dbReference type="EMBL" id="BAAAHP010000214">
    <property type="protein sequence ID" value="GAA0899918.1"/>
    <property type="molecule type" value="Genomic_DNA"/>
</dbReference>
<dbReference type="Pfam" id="PF02548">
    <property type="entry name" value="Pantoate_transf"/>
    <property type="match status" value="1"/>
</dbReference>
<evidence type="ECO:0000256" key="2">
    <source>
        <dbReference type="ARBA" id="ARBA00011424"/>
    </source>
</evidence>
<evidence type="ECO:0000256" key="1">
    <source>
        <dbReference type="ARBA" id="ARBA00008676"/>
    </source>
</evidence>
<evidence type="ECO:0000313" key="6">
    <source>
        <dbReference type="EMBL" id="GAA0899918.1"/>
    </source>
</evidence>
<keyword evidence="4" id="KW-0566">Pantothenate biosynthesis</keyword>
<keyword evidence="7" id="KW-1185">Reference proteome</keyword>
<protein>
    <recommendedName>
        <fullName evidence="3">3-methyl-2-oxobutanoate hydroxymethyltransferase</fullName>
        <ecNumber evidence="3">2.1.2.11</ecNumber>
    </recommendedName>
</protein>
<evidence type="ECO:0000256" key="4">
    <source>
        <dbReference type="ARBA" id="ARBA00022655"/>
    </source>
</evidence>
<comment type="subunit">
    <text evidence="2">Homodecamer; pentamer of dimers.</text>
</comment>
<reference evidence="6 7" key="1">
    <citation type="journal article" date="2019" name="Int. J. Syst. Evol. Microbiol.">
        <title>The Global Catalogue of Microorganisms (GCM) 10K type strain sequencing project: providing services to taxonomists for standard genome sequencing and annotation.</title>
        <authorList>
            <consortium name="The Broad Institute Genomics Platform"/>
            <consortium name="The Broad Institute Genome Sequencing Center for Infectious Disease"/>
            <person name="Wu L."/>
            <person name="Ma J."/>
        </authorList>
    </citation>
    <scope>NUCLEOTIDE SEQUENCE [LARGE SCALE GENOMIC DNA]</scope>
    <source>
        <strain evidence="6 7">JCM 11117</strain>
    </source>
</reference>
<dbReference type="Proteomes" id="UP001499967">
    <property type="component" value="Unassembled WGS sequence"/>
</dbReference>
<organism evidence="6 7">
    <name type="scientific">Pseudonocardia zijingensis</name>
    <dbReference type="NCBI Taxonomy" id="153376"/>
    <lineage>
        <taxon>Bacteria</taxon>
        <taxon>Bacillati</taxon>
        <taxon>Actinomycetota</taxon>
        <taxon>Actinomycetes</taxon>
        <taxon>Pseudonocardiales</taxon>
        <taxon>Pseudonocardiaceae</taxon>
        <taxon>Pseudonocardia</taxon>
    </lineage>
</organism>
<dbReference type="EC" id="2.1.2.11" evidence="3"/>
<evidence type="ECO:0000313" key="7">
    <source>
        <dbReference type="Proteomes" id="UP001499967"/>
    </source>
</evidence>
<accession>A0ABN1NAF0</accession>
<dbReference type="InterPro" id="IPR003700">
    <property type="entry name" value="Pantoate_hydroxy_MeTrfase"/>
</dbReference>
<dbReference type="InterPro" id="IPR040442">
    <property type="entry name" value="Pyrv_kinase-like_dom_sf"/>
</dbReference>
<dbReference type="PANTHER" id="PTHR20881">
    <property type="entry name" value="3-METHYL-2-OXOBUTANOATE HYDROXYMETHYLTRANSFERASE"/>
    <property type="match status" value="1"/>
</dbReference>
<dbReference type="InterPro" id="IPR015813">
    <property type="entry name" value="Pyrv/PenolPyrv_kinase-like_dom"/>
</dbReference>
<sequence length="229" mass="23641">MGDTVGVNLWGHASPLEITVDEMLVVARAVRRGVSRALVSADLPFGPVQEGPAEAVRAAIRFVKEAGADLVKVDGAADHLDAVEAITRAGIPVFAQFGITPQTALRHGVEYSSTPSAADRVPPELTGEMVATARRLEEAGAVLLNFTNSGPVAGAAVAEAATVPVLGGFGGGPWLDGRMRMAHAAIGYAASGLDEDPPAAYVNVARTTLDVLTRYVDDVRGARPLPGGR</sequence>
<comment type="similarity">
    <text evidence="1">Belongs to the PanB family.</text>
</comment>
<gene>
    <name evidence="6" type="primary">panB_2</name>
    <name evidence="6" type="ORF">GCM10009559_65180</name>
</gene>
<dbReference type="PANTHER" id="PTHR20881:SF0">
    <property type="entry name" value="3-METHYL-2-OXOBUTANOATE HYDROXYMETHYLTRANSFERASE"/>
    <property type="match status" value="1"/>
</dbReference>
<comment type="caution">
    <text evidence="6">The sequence shown here is derived from an EMBL/GenBank/DDBJ whole genome shotgun (WGS) entry which is preliminary data.</text>
</comment>
<name>A0ABN1NAF0_9PSEU</name>
<evidence type="ECO:0000256" key="5">
    <source>
        <dbReference type="ARBA" id="ARBA00022679"/>
    </source>
</evidence>
<dbReference type="SUPFAM" id="SSF51621">
    <property type="entry name" value="Phosphoenolpyruvate/pyruvate domain"/>
    <property type="match status" value="1"/>
</dbReference>
<proteinExistence type="inferred from homology"/>
<evidence type="ECO:0000256" key="3">
    <source>
        <dbReference type="ARBA" id="ARBA00012618"/>
    </source>
</evidence>